<reference evidence="12" key="1">
    <citation type="submission" date="2017-09" db="EMBL/GenBank/DDBJ databases">
        <title>Metaegenomics of thermophilic ammonia-oxidizing enrichment culture.</title>
        <authorList>
            <person name="Kato S."/>
            <person name="Suzuki K."/>
        </authorList>
    </citation>
    <scope>NUCLEOTIDE SEQUENCE [LARGE SCALE GENOMIC DNA]</scope>
</reference>
<evidence type="ECO:0000256" key="5">
    <source>
        <dbReference type="ARBA" id="ARBA00022989"/>
    </source>
</evidence>
<evidence type="ECO:0000256" key="10">
    <source>
        <dbReference type="HAMAP-Rule" id="MF_01043"/>
    </source>
</evidence>
<evidence type="ECO:0000313" key="11">
    <source>
        <dbReference type="EMBL" id="GBD09968.1"/>
    </source>
</evidence>
<keyword evidence="4 10" id="KW-0812">Transmembrane</keyword>
<evidence type="ECO:0000256" key="8">
    <source>
        <dbReference type="ARBA" id="ARBA00023209"/>
    </source>
</evidence>
<evidence type="ECO:0000313" key="12">
    <source>
        <dbReference type="Proteomes" id="UP000236642"/>
    </source>
</evidence>
<dbReference type="UniPathway" id="UPA00085"/>
<comment type="catalytic activity">
    <reaction evidence="10">
        <text>an acyl phosphate + sn-glycerol 3-phosphate = a 1-acyl-sn-glycero-3-phosphate + phosphate</text>
        <dbReference type="Rhea" id="RHEA:34075"/>
        <dbReference type="ChEBI" id="CHEBI:43474"/>
        <dbReference type="ChEBI" id="CHEBI:57597"/>
        <dbReference type="ChEBI" id="CHEBI:57970"/>
        <dbReference type="ChEBI" id="CHEBI:59918"/>
        <dbReference type="EC" id="2.3.1.275"/>
    </reaction>
</comment>
<comment type="subunit">
    <text evidence="10">Probably interacts with PlsX.</text>
</comment>
<comment type="similarity">
    <text evidence="10">Belongs to the PlsY family.</text>
</comment>
<feature type="transmembrane region" description="Helical" evidence="10">
    <location>
        <begin position="133"/>
        <end position="155"/>
    </location>
</feature>
<evidence type="ECO:0000256" key="9">
    <source>
        <dbReference type="ARBA" id="ARBA00023264"/>
    </source>
</evidence>
<feature type="transmembrane region" description="Helical" evidence="10">
    <location>
        <begin position="80"/>
        <end position="100"/>
    </location>
</feature>
<dbReference type="HAMAP" id="MF_01043">
    <property type="entry name" value="PlsY"/>
    <property type="match status" value="1"/>
</dbReference>
<accession>A0A2H5Y9B3</accession>
<keyword evidence="3 10" id="KW-0808">Transferase</keyword>
<comment type="pathway">
    <text evidence="10">Lipid metabolism; phospholipid metabolism.</text>
</comment>
<protein>
    <recommendedName>
        <fullName evidence="10">Glycerol-3-phosphate acyltransferase</fullName>
    </recommendedName>
    <alternativeName>
        <fullName evidence="10">Acyl-PO4 G3P acyltransferase</fullName>
    </alternativeName>
    <alternativeName>
        <fullName evidence="10">Acyl-phosphate--glycerol-3-phosphate acyltransferase</fullName>
    </alternativeName>
    <alternativeName>
        <fullName evidence="10">G3P acyltransferase</fullName>
        <shortName evidence="10">GPAT</shortName>
        <ecNumber evidence="10">2.3.1.275</ecNumber>
    </alternativeName>
    <alternativeName>
        <fullName evidence="10">Lysophosphatidic acid synthase</fullName>
        <shortName evidence="10">LPA synthase</shortName>
    </alternativeName>
</protein>
<dbReference type="Proteomes" id="UP000236642">
    <property type="component" value="Unassembled WGS sequence"/>
</dbReference>
<feature type="transmembrane region" description="Helical" evidence="10">
    <location>
        <begin position="106"/>
        <end position="126"/>
    </location>
</feature>
<keyword evidence="2 10" id="KW-0444">Lipid biosynthesis</keyword>
<keyword evidence="7 10" id="KW-0472">Membrane</keyword>
<keyword evidence="5 10" id="KW-1133">Transmembrane helix</keyword>
<keyword evidence="11" id="KW-0012">Acyltransferase</keyword>
<dbReference type="EC" id="2.3.1.275" evidence="10"/>
<dbReference type="InterPro" id="IPR003811">
    <property type="entry name" value="G3P_acylTferase_PlsY"/>
</dbReference>
<dbReference type="GO" id="GO:0005886">
    <property type="term" value="C:plasma membrane"/>
    <property type="evidence" value="ECO:0007669"/>
    <property type="project" value="UniProtKB-SubCell"/>
</dbReference>
<keyword evidence="1 10" id="KW-1003">Cell membrane</keyword>
<evidence type="ECO:0000256" key="6">
    <source>
        <dbReference type="ARBA" id="ARBA00023098"/>
    </source>
</evidence>
<proteinExistence type="inferred from homology"/>
<evidence type="ECO:0000256" key="4">
    <source>
        <dbReference type="ARBA" id="ARBA00022692"/>
    </source>
</evidence>
<evidence type="ECO:0000256" key="1">
    <source>
        <dbReference type="ARBA" id="ARBA00022475"/>
    </source>
</evidence>
<organism evidence="11 12">
    <name type="scientific">Candidatus Thermoflexus japonica</name>
    <dbReference type="NCBI Taxonomy" id="2035417"/>
    <lineage>
        <taxon>Bacteria</taxon>
        <taxon>Bacillati</taxon>
        <taxon>Chloroflexota</taxon>
        <taxon>Thermoflexia</taxon>
        <taxon>Thermoflexales</taxon>
        <taxon>Thermoflexaceae</taxon>
        <taxon>Thermoflexus</taxon>
    </lineage>
</organism>
<comment type="caution">
    <text evidence="11">The sequence shown here is derived from an EMBL/GenBank/DDBJ whole genome shotgun (WGS) entry which is preliminary data.</text>
</comment>
<dbReference type="AlphaFoldDB" id="A0A2H5Y9B3"/>
<dbReference type="Pfam" id="PF02660">
    <property type="entry name" value="G3P_acyltransf"/>
    <property type="match status" value="1"/>
</dbReference>
<evidence type="ECO:0000256" key="3">
    <source>
        <dbReference type="ARBA" id="ARBA00022679"/>
    </source>
</evidence>
<keyword evidence="8 10" id="KW-0594">Phospholipid biosynthesis</keyword>
<dbReference type="EMBL" id="BEHY01000087">
    <property type="protein sequence ID" value="GBD09968.1"/>
    <property type="molecule type" value="Genomic_DNA"/>
</dbReference>
<evidence type="ECO:0000256" key="7">
    <source>
        <dbReference type="ARBA" id="ARBA00023136"/>
    </source>
</evidence>
<dbReference type="PANTHER" id="PTHR30309">
    <property type="entry name" value="INNER MEMBRANE PROTEIN YGIH"/>
    <property type="match status" value="1"/>
</dbReference>
<dbReference type="GO" id="GO:0008654">
    <property type="term" value="P:phospholipid biosynthetic process"/>
    <property type="evidence" value="ECO:0007669"/>
    <property type="project" value="UniProtKB-UniRule"/>
</dbReference>
<gene>
    <name evidence="11" type="primary">plsY_4</name>
    <name evidence="10" type="synonym">plsY</name>
    <name evidence="11" type="ORF">HRbin22_02231</name>
</gene>
<evidence type="ECO:0000256" key="2">
    <source>
        <dbReference type="ARBA" id="ARBA00022516"/>
    </source>
</evidence>
<comment type="function">
    <text evidence="10">Catalyzes the transfer of an acyl group from acyl-phosphate (acyl-PO(4)) to glycerol-3-phosphate (G3P) to form lysophosphatidic acid (LPA). This enzyme utilizes acyl-phosphate as fatty acyl donor, but not acyl-CoA or acyl-ACP.</text>
</comment>
<comment type="subcellular location">
    <subcellularLocation>
        <location evidence="10">Cell membrane</location>
        <topology evidence="10">Multi-pass membrane protein</topology>
    </subcellularLocation>
</comment>
<name>A0A2H5Y9B3_9CHLR</name>
<feature type="transmembrane region" description="Helical" evidence="10">
    <location>
        <begin position="6"/>
        <end position="26"/>
    </location>
</feature>
<dbReference type="SMART" id="SM01207">
    <property type="entry name" value="G3P_acyltransf"/>
    <property type="match status" value="1"/>
</dbReference>
<dbReference type="PANTHER" id="PTHR30309:SF0">
    <property type="entry name" value="GLYCEROL-3-PHOSPHATE ACYLTRANSFERASE-RELATED"/>
    <property type="match status" value="1"/>
</dbReference>
<sequence length="220" mass="23569">MLDLGLIWIGYLFGSIPTAYLAGRLLRGVDLRHWGSRTVSGTAVYYHVARWALLPVGLLDVLKAVVPTLGALSLGRPRGVAVAAGLAAVIGHNWPVWLGFHGGRGIGPFLGMLVVTFPAGALWILGALAIGRLLHATAIAALLAIAGLPALVWLAGGPPEVALGGLAMLGITVIKRLEANREPLPQDPAERRQVLWRRLWLDRDTASWEAWMFRHPGRSA</sequence>
<keyword evidence="9 10" id="KW-1208">Phospholipid metabolism</keyword>
<dbReference type="GO" id="GO:0043772">
    <property type="term" value="F:acyl-phosphate glycerol-3-phosphate acyltransferase activity"/>
    <property type="evidence" value="ECO:0007669"/>
    <property type="project" value="UniProtKB-UniRule"/>
</dbReference>
<keyword evidence="6 10" id="KW-0443">Lipid metabolism</keyword>